<dbReference type="Gene3D" id="3.80.10.10">
    <property type="entry name" value="Ribonuclease Inhibitor"/>
    <property type="match status" value="1"/>
</dbReference>
<gene>
    <name evidence="6" type="ORF">Tco_0802640</name>
</gene>
<sequence>MADPISGAAIGAAFSALLTEVTNMTRKARLRRSLLKHLKITLKKIEPRVDKMSKMVGNRPEEEIGKLNDYLTNGKQLVQIYSTLPFWNLYQKHVRAGELKCLDKELSSFFQIEVPLNIMSTNASIKNGVDELKEKVDRLHAIQAGGFPGSCGVPGLPEIIVGFNHHLAEVKYRLLKDDTKVLVISAPGGCGKTTLAKMLCHDKDIKDVFGQNILHLIVSRQSSLKSIALNLFRHYGKNDCVFQTEEEAKNQIENLMREMGPNNILLVLDDVWSESESIVQQLRFQIPGYKIMATSRFLLNSLDSTYELGLLNHEDARTLLCHSAFPPNGIPDGVPDDYVNKMVEFCKGFPLALTAVGASLCRQPLLKWKITLKKLSEGQSILQSDKRLLHCLKTSIDALDEFPITKNCFLDLGAFPEDMHISDTLLMDMWAELYNDGNDVNNASGYLLKLSSRNLVNLVSIRKYVVELQGYENEHYYVMQHDVLRELAVHISSQEPISKRKQLFMEIHGNEFPKWWTQKTEQPINARILSISTDETFISSWNEYDLNAPNVEVLILNIRSNHYSLPQFIKKMSQLKILIVTGYGTYPTQLDDISCLGSSSSLRCIRFEHICFLSSIHIIFKLQKLKKLAFVTCKIGDALPHIILGERRLDRSALSVIKVLRKTCNTLKVCATKCHYTLPNLTDLEFDHCYDLKILPAGLGNIAQLQNLSITNCHELDALPEELGSLLNLKTLSIHSCTKLQELPESIGSLLNLKLLDISDCLSINVLPQQIGQLSSLTLLQMSGCRGLHELPESVSKLLKLKDVICDEETSYLWENVGADVRNVKINVVEEDRLGSFMKMFGNYVTIPDHDPLRTSMQVLMKNNYFG</sequence>
<dbReference type="PROSITE" id="PS51153">
    <property type="entry name" value="RPW8"/>
    <property type="match status" value="1"/>
</dbReference>
<protein>
    <submittedName>
        <fullName evidence="6">Probable disease resistance protein</fullName>
    </submittedName>
</protein>
<dbReference type="InterPro" id="IPR027417">
    <property type="entry name" value="P-loop_NTPase"/>
</dbReference>
<evidence type="ECO:0000313" key="7">
    <source>
        <dbReference type="Proteomes" id="UP001151760"/>
    </source>
</evidence>
<dbReference type="InterPro" id="IPR032675">
    <property type="entry name" value="LRR_dom_sf"/>
</dbReference>
<dbReference type="EMBL" id="BQNB010011827">
    <property type="protein sequence ID" value="GJS95672.1"/>
    <property type="molecule type" value="Genomic_DNA"/>
</dbReference>
<organism evidence="6 7">
    <name type="scientific">Tanacetum coccineum</name>
    <dbReference type="NCBI Taxonomy" id="301880"/>
    <lineage>
        <taxon>Eukaryota</taxon>
        <taxon>Viridiplantae</taxon>
        <taxon>Streptophyta</taxon>
        <taxon>Embryophyta</taxon>
        <taxon>Tracheophyta</taxon>
        <taxon>Spermatophyta</taxon>
        <taxon>Magnoliopsida</taxon>
        <taxon>eudicotyledons</taxon>
        <taxon>Gunneridae</taxon>
        <taxon>Pentapetalae</taxon>
        <taxon>asterids</taxon>
        <taxon>campanulids</taxon>
        <taxon>Asterales</taxon>
        <taxon>Asteraceae</taxon>
        <taxon>Asteroideae</taxon>
        <taxon>Anthemideae</taxon>
        <taxon>Anthemidinae</taxon>
        <taxon>Tanacetum</taxon>
    </lineage>
</organism>
<comment type="similarity">
    <text evidence="1">Belongs to the disease resistance NB-LRR family.</text>
</comment>
<evidence type="ECO:0000256" key="3">
    <source>
        <dbReference type="ARBA" id="ARBA00022737"/>
    </source>
</evidence>
<feature type="domain" description="RPW8" evidence="5">
    <location>
        <begin position="1"/>
        <end position="148"/>
    </location>
</feature>
<keyword evidence="7" id="KW-1185">Reference proteome</keyword>
<reference evidence="6" key="1">
    <citation type="journal article" date="2022" name="Int. J. Mol. Sci.">
        <title>Draft Genome of Tanacetum Coccineum: Genomic Comparison of Closely Related Tanacetum-Family Plants.</title>
        <authorList>
            <person name="Yamashiro T."/>
            <person name="Shiraishi A."/>
            <person name="Nakayama K."/>
            <person name="Satake H."/>
        </authorList>
    </citation>
    <scope>NUCLEOTIDE SEQUENCE</scope>
</reference>
<dbReference type="Pfam" id="PF05659">
    <property type="entry name" value="RPW8"/>
    <property type="match status" value="1"/>
</dbReference>
<evidence type="ECO:0000256" key="1">
    <source>
        <dbReference type="ARBA" id="ARBA00008894"/>
    </source>
</evidence>
<accession>A0ABQ5A0A1</accession>
<dbReference type="InterPro" id="IPR008808">
    <property type="entry name" value="Powdery_mildew-R_dom"/>
</dbReference>
<evidence type="ECO:0000313" key="6">
    <source>
        <dbReference type="EMBL" id="GJS95672.1"/>
    </source>
</evidence>
<dbReference type="InterPro" id="IPR042197">
    <property type="entry name" value="Apaf_helical"/>
</dbReference>
<dbReference type="Proteomes" id="UP001151760">
    <property type="component" value="Unassembled WGS sequence"/>
</dbReference>
<keyword evidence="3" id="KW-0677">Repeat</keyword>
<dbReference type="PANTHER" id="PTHR36766:SF13">
    <property type="entry name" value="POWDERY MILDEW RESISTANCE PROTEIN, RPW8"/>
    <property type="match status" value="1"/>
</dbReference>
<reference evidence="6" key="2">
    <citation type="submission" date="2022-01" db="EMBL/GenBank/DDBJ databases">
        <authorList>
            <person name="Yamashiro T."/>
            <person name="Shiraishi A."/>
            <person name="Satake H."/>
            <person name="Nakayama K."/>
        </authorList>
    </citation>
    <scope>NUCLEOTIDE SEQUENCE</scope>
</reference>
<proteinExistence type="inferred from homology"/>
<dbReference type="Gene3D" id="1.10.8.430">
    <property type="entry name" value="Helical domain of apoptotic protease-activating factors"/>
    <property type="match status" value="1"/>
</dbReference>
<keyword evidence="4" id="KW-0611">Plant defense</keyword>
<evidence type="ECO:0000256" key="2">
    <source>
        <dbReference type="ARBA" id="ARBA00022614"/>
    </source>
</evidence>
<dbReference type="PANTHER" id="PTHR36766">
    <property type="entry name" value="PLANT BROAD-SPECTRUM MILDEW RESISTANCE PROTEIN RPW8"/>
    <property type="match status" value="1"/>
</dbReference>
<dbReference type="InterPro" id="IPR002182">
    <property type="entry name" value="NB-ARC"/>
</dbReference>
<dbReference type="InterPro" id="IPR036388">
    <property type="entry name" value="WH-like_DNA-bd_sf"/>
</dbReference>
<dbReference type="SUPFAM" id="SSF52540">
    <property type="entry name" value="P-loop containing nucleoside triphosphate hydrolases"/>
    <property type="match status" value="1"/>
</dbReference>
<evidence type="ECO:0000259" key="5">
    <source>
        <dbReference type="PROSITE" id="PS51153"/>
    </source>
</evidence>
<name>A0ABQ5A0A1_9ASTR</name>
<dbReference type="SUPFAM" id="SSF52058">
    <property type="entry name" value="L domain-like"/>
    <property type="match status" value="1"/>
</dbReference>
<dbReference type="Gene3D" id="3.40.50.300">
    <property type="entry name" value="P-loop containing nucleotide triphosphate hydrolases"/>
    <property type="match status" value="1"/>
</dbReference>
<dbReference type="PRINTS" id="PR00364">
    <property type="entry name" value="DISEASERSIST"/>
</dbReference>
<evidence type="ECO:0000256" key="4">
    <source>
        <dbReference type="ARBA" id="ARBA00022821"/>
    </source>
</evidence>
<dbReference type="Pfam" id="PF00931">
    <property type="entry name" value="NB-ARC"/>
    <property type="match status" value="1"/>
</dbReference>
<keyword evidence="2" id="KW-0433">Leucine-rich repeat</keyword>
<feature type="non-terminal residue" evidence="6">
    <location>
        <position position="867"/>
    </location>
</feature>
<dbReference type="Gene3D" id="1.10.10.10">
    <property type="entry name" value="Winged helix-like DNA-binding domain superfamily/Winged helix DNA-binding domain"/>
    <property type="match status" value="1"/>
</dbReference>
<comment type="caution">
    <text evidence="6">The sequence shown here is derived from an EMBL/GenBank/DDBJ whole genome shotgun (WGS) entry which is preliminary data.</text>
</comment>